<comment type="caution">
    <text evidence="2">The sequence shown here is derived from an EMBL/GenBank/DDBJ whole genome shotgun (WGS) entry which is preliminary data.</text>
</comment>
<proteinExistence type="predicted"/>
<evidence type="ECO:0000313" key="3">
    <source>
        <dbReference type="Proteomes" id="UP000324897"/>
    </source>
</evidence>
<dbReference type="Proteomes" id="UP000324897">
    <property type="component" value="Unassembled WGS sequence"/>
</dbReference>
<dbReference type="AlphaFoldDB" id="A0A5J9SLV9"/>
<organism evidence="2 3">
    <name type="scientific">Eragrostis curvula</name>
    <name type="common">weeping love grass</name>
    <dbReference type="NCBI Taxonomy" id="38414"/>
    <lineage>
        <taxon>Eukaryota</taxon>
        <taxon>Viridiplantae</taxon>
        <taxon>Streptophyta</taxon>
        <taxon>Embryophyta</taxon>
        <taxon>Tracheophyta</taxon>
        <taxon>Spermatophyta</taxon>
        <taxon>Magnoliopsida</taxon>
        <taxon>Liliopsida</taxon>
        <taxon>Poales</taxon>
        <taxon>Poaceae</taxon>
        <taxon>PACMAD clade</taxon>
        <taxon>Chloridoideae</taxon>
        <taxon>Eragrostideae</taxon>
        <taxon>Eragrostidinae</taxon>
        <taxon>Eragrostis</taxon>
    </lineage>
</organism>
<evidence type="ECO:0000313" key="2">
    <source>
        <dbReference type="EMBL" id="TVT99946.1"/>
    </source>
</evidence>
<name>A0A5J9SLV9_9POAL</name>
<reference evidence="2 3" key="1">
    <citation type="journal article" date="2019" name="Sci. Rep.">
        <title>A high-quality genome of Eragrostis curvula grass provides insights into Poaceae evolution and supports new strategies to enhance forage quality.</title>
        <authorList>
            <person name="Carballo J."/>
            <person name="Santos B.A.C.M."/>
            <person name="Zappacosta D."/>
            <person name="Garbus I."/>
            <person name="Selva J.P."/>
            <person name="Gallo C.A."/>
            <person name="Diaz A."/>
            <person name="Albertini E."/>
            <person name="Caccamo M."/>
            <person name="Echenique V."/>
        </authorList>
    </citation>
    <scope>NUCLEOTIDE SEQUENCE [LARGE SCALE GENOMIC DNA]</scope>
    <source>
        <strain evidence="3">cv. Victoria</strain>
        <tissue evidence="2">Leaf</tissue>
    </source>
</reference>
<accession>A0A5J9SLV9</accession>
<gene>
    <name evidence="2" type="ORF">EJB05_54661</name>
</gene>
<sequence length="88" mass="9635">MSSRAHRPWLKKVKRIVGRRLRSGCLSTEDALRLCAELLSSTQRQEYLYLTETSTVGMAIRGGYPPTHRVPDPMGPGMGGVSPVPAPT</sequence>
<dbReference type="EMBL" id="RWGY01000655">
    <property type="protein sequence ID" value="TVT99946.1"/>
    <property type="molecule type" value="Genomic_DNA"/>
</dbReference>
<protein>
    <submittedName>
        <fullName evidence="2">Uncharacterized protein</fullName>
    </submittedName>
</protein>
<evidence type="ECO:0000256" key="1">
    <source>
        <dbReference type="SAM" id="MobiDB-lite"/>
    </source>
</evidence>
<feature type="region of interest" description="Disordered" evidence="1">
    <location>
        <begin position="62"/>
        <end position="88"/>
    </location>
</feature>
<dbReference type="Gramene" id="TVT99946">
    <property type="protein sequence ID" value="TVT99946"/>
    <property type="gene ID" value="EJB05_54661"/>
</dbReference>
<keyword evidence="3" id="KW-1185">Reference proteome</keyword>